<dbReference type="Pfam" id="PF01344">
    <property type="entry name" value="Kelch_1"/>
    <property type="match status" value="1"/>
</dbReference>
<dbReference type="InterPro" id="IPR000210">
    <property type="entry name" value="BTB/POZ_dom"/>
</dbReference>
<dbReference type="Gene3D" id="1.25.40.420">
    <property type="match status" value="1"/>
</dbReference>
<dbReference type="GO" id="GO:0003779">
    <property type="term" value="F:actin binding"/>
    <property type="evidence" value="ECO:0007669"/>
    <property type="project" value="UniProtKB-KW"/>
</dbReference>
<evidence type="ECO:0000313" key="6">
    <source>
        <dbReference type="EMBL" id="JAV30794.1"/>
    </source>
</evidence>
<dbReference type="InterPro" id="IPR006652">
    <property type="entry name" value="Kelch_1"/>
</dbReference>
<dbReference type="UniPathway" id="UPA00143"/>
<dbReference type="EMBL" id="GFDL01004251">
    <property type="protein sequence ID" value="JAV30794.1"/>
    <property type="molecule type" value="Transcribed_RNA"/>
</dbReference>
<dbReference type="PROSITE" id="PS50097">
    <property type="entry name" value="BTB"/>
    <property type="match status" value="1"/>
</dbReference>
<dbReference type="SUPFAM" id="SSF54695">
    <property type="entry name" value="POZ domain"/>
    <property type="match status" value="1"/>
</dbReference>
<dbReference type="Pfam" id="PF24681">
    <property type="entry name" value="Kelch_KLHDC2_KLHL20_DRC7"/>
    <property type="match status" value="1"/>
</dbReference>
<evidence type="ECO:0000256" key="3">
    <source>
        <dbReference type="ARBA" id="ARBA00022737"/>
    </source>
</evidence>
<evidence type="ECO:0000256" key="4">
    <source>
        <dbReference type="ARBA" id="ARBA00043912"/>
    </source>
</evidence>
<dbReference type="SUPFAM" id="SSF117281">
    <property type="entry name" value="Kelch motif"/>
    <property type="match status" value="1"/>
</dbReference>
<dbReference type="SMART" id="SM00225">
    <property type="entry name" value="BTB"/>
    <property type="match status" value="1"/>
</dbReference>
<comment type="function">
    <text evidence="4">Probable substrate-specific adapter of an E3 ubiquitin-protein ligase complex which mediates the ubiquitination and subsequent proteasomal degradation of target proteins. May have a role in synapse differentiation and growth.</text>
</comment>
<dbReference type="Pfam" id="PF00651">
    <property type="entry name" value="BTB"/>
    <property type="match status" value="1"/>
</dbReference>
<dbReference type="SMART" id="SM00875">
    <property type="entry name" value="BACK"/>
    <property type="match status" value="1"/>
</dbReference>
<dbReference type="Gene3D" id="3.30.710.10">
    <property type="entry name" value="Potassium Channel Kv1.1, Chain A"/>
    <property type="match status" value="1"/>
</dbReference>
<evidence type="ECO:0000256" key="2">
    <source>
        <dbReference type="ARBA" id="ARBA00022441"/>
    </source>
</evidence>
<keyword evidence="3" id="KW-0677">Repeat</keyword>
<dbReference type="Pfam" id="PF07707">
    <property type="entry name" value="BACK"/>
    <property type="match status" value="1"/>
</dbReference>
<proteinExistence type="predicted"/>
<accession>A0A1Q3FT70</accession>
<dbReference type="GO" id="GO:0016567">
    <property type="term" value="P:protein ubiquitination"/>
    <property type="evidence" value="ECO:0007669"/>
    <property type="project" value="UniProtKB-UniPathway"/>
</dbReference>
<feature type="domain" description="BTB" evidence="5">
    <location>
        <begin position="43"/>
        <end position="109"/>
    </location>
</feature>
<dbReference type="PANTHER" id="PTHR45632">
    <property type="entry name" value="LD33804P"/>
    <property type="match status" value="1"/>
</dbReference>
<evidence type="ECO:0000256" key="1">
    <source>
        <dbReference type="ARBA" id="ARBA00013699"/>
    </source>
</evidence>
<protein>
    <recommendedName>
        <fullName evidence="1">Kelch-like protein diablo</fullName>
    </recommendedName>
</protein>
<dbReference type="SMART" id="SM00612">
    <property type="entry name" value="Kelch"/>
    <property type="match status" value="6"/>
</dbReference>
<dbReference type="Gene3D" id="2.120.10.80">
    <property type="entry name" value="Kelch-type beta propeller"/>
    <property type="match status" value="1"/>
</dbReference>
<keyword evidence="2" id="KW-0880">Kelch repeat</keyword>
<dbReference type="AlphaFoldDB" id="A0A1Q3FT70"/>
<dbReference type="InterPro" id="IPR011333">
    <property type="entry name" value="SKP1/BTB/POZ_sf"/>
</dbReference>
<dbReference type="FunFam" id="1.25.40.420:FF:000001">
    <property type="entry name" value="Kelch-like family member 12"/>
    <property type="match status" value="1"/>
</dbReference>
<reference evidence="6" key="1">
    <citation type="submission" date="2017-01" db="EMBL/GenBank/DDBJ databases">
        <title>A deep insight into the sialotranscriptome of adult male and female Cluex tarsalis mosquitoes.</title>
        <authorList>
            <person name="Ribeiro J.M."/>
            <person name="Moreira F."/>
            <person name="Bernard K.A."/>
            <person name="Calvo E."/>
        </authorList>
    </citation>
    <scope>NUCLEOTIDE SEQUENCE</scope>
    <source>
        <strain evidence="6">Kern County</strain>
        <tissue evidence="6">Salivary glands</tissue>
    </source>
</reference>
<dbReference type="InterPro" id="IPR015915">
    <property type="entry name" value="Kelch-typ_b-propeller"/>
</dbReference>
<name>A0A1Q3FT70_CULTA</name>
<sequence length="624" mass="71344">MQICELEEELEQGGGSATSVPQRCISYVAMQALYEMRLSNTLCDATIHQDEFTFRVHRAILSSCSDYFRTLFTTSVPSEKDTITIAGIRGAIMERIIKYAYLRECDIREEDMFEMYAAADYLGMASLQERCIQYIKKVLRPSNAVVIMLYARQRMCSQLYAYTRAYIMRHFVEIAKRCPDVMNLELDDLYELLSDETLNVKDEEMVWQCCVRWIKHDPANRAQHVAKLMKAVRLGLLRTQFFMDEVKENPFVTACDATKPIVIEALTFLYDLDMVNSTQSKIKTPSIAMPRLPHDVIFTFGGWSEGLPQSVIETYDTRADRWVKIDAGNRTEVRAYYGAATIGTMVYCIGGYDGVEHFNTCRRFDAVEKVWTEIAPMHSRRCYVSVVELNGLIYAMGGYDGHNRQNTAEVYNPRTNQWTMINPMNHLRSDADACTLEGKIYIVGGFNGQECLSTAEVYDPRENTWTLLPNMHNRRSGVSCIAHKGTINVIGGFNGIARMSSCERYDPYTNRWREFKDMYHQRSNFGIEVIDDMIFAIGGYDGAVAISQTECYVAETNEWLEATDLNQMRSAFKAVIVSGLPNVRDYIHKDRESLITERRQKVHVAEQEGEFIASLSASTINDVD</sequence>
<dbReference type="PIRSF" id="PIRSF037037">
    <property type="entry name" value="Kelch-like_protein_gigaxonin"/>
    <property type="match status" value="1"/>
</dbReference>
<organism evidence="6">
    <name type="scientific">Culex tarsalis</name>
    <name type="common">Encephalitis mosquito</name>
    <dbReference type="NCBI Taxonomy" id="7177"/>
    <lineage>
        <taxon>Eukaryota</taxon>
        <taxon>Metazoa</taxon>
        <taxon>Ecdysozoa</taxon>
        <taxon>Arthropoda</taxon>
        <taxon>Hexapoda</taxon>
        <taxon>Insecta</taxon>
        <taxon>Pterygota</taxon>
        <taxon>Neoptera</taxon>
        <taxon>Endopterygota</taxon>
        <taxon>Diptera</taxon>
        <taxon>Nematocera</taxon>
        <taxon>Culicoidea</taxon>
        <taxon>Culicidae</taxon>
        <taxon>Culicinae</taxon>
        <taxon>Culicini</taxon>
        <taxon>Culex</taxon>
        <taxon>Culex</taxon>
    </lineage>
</organism>
<evidence type="ECO:0000259" key="5">
    <source>
        <dbReference type="PROSITE" id="PS50097"/>
    </source>
</evidence>
<dbReference type="PANTHER" id="PTHR45632:SF3">
    <property type="entry name" value="KELCH-LIKE PROTEIN 32"/>
    <property type="match status" value="1"/>
</dbReference>
<dbReference type="InterPro" id="IPR017096">
    <property type="entry name" value="BTB-kelch_protein"/>
</dbReference>
<dbReference type="InterPro" id="IPR011705">
    <property type="entry name" value="BACK"/>
</dbReference>